<dbReference type="SUPFAM" id="SSF47240">
    <property type="entry name" value="Ferritin-like"/>
    <property type="match status" value="1"/>
</dbReference>
<dbReference type="PANTHER" id="PTHR30295">
    <property type="entry name" value="BACTERIOFERRITIN"/>
    <property type="match status" value="1"/>
</dbReference>
<dbReference type="Pfam" id="PF00210">
    <property type="entry name" value="Ferritin"/>
    <property type="match status" value="1"/>
</dbReference>
<dbReference type="AlphaFoldDB" id="A0A3M3LMV6"/>
<dbReference type="Gene3D" id="1.20.1260.10">
    <property type="match status" value="1"/>
</dbReference>
<keyword evidence="2" id="KW-0408">Iron</keyword>
<dbReference type="GO" id="GO:0020037">
    <property type="term" value="F:heme binding"/>
    <property type="evidence" value="ECO:0007669"/>
    <property type="project" value="TreeGrafter"/>
</dbReference>
<evidence type="ECO:0000256" key="1">
    <source>
        <dbReference type="ARBA" id="ARBA00022434"/>
    </source>
</evidence>
<dbReference type="GO" id="GO:0004322">
    <property type="term" value="F:ferroxidase activity"/>
    <property type="evidence" value="ECO:0007669"/>
    <property type="project" value="TreeGrafter"/>
</dbReference>
<gene>
    <name evidence="4" type="ORF">ALQ64_05648</name>
</gene>
<evidence type="ECO:0000256" key="2">
    <source>
        <dbReference type="ARBA" id="ARBA00023004"/>
    </source>
</evidence>
<dbReference type="GO" id="GO:0005829">
    <property type="term" value="C:cytosol"/>
    <property type="evidence" value="ECO:0007669"/>
    <property type="project" value="TreeGrafter"/>
</dbReference>
<sequence length="243" mass="27603">MWVTWLGPHRSALVSYIFTFSHIRPVLRKSDKTFSLPRHSQPLLILPGNAQSETAKPDESWRKMMNSAPQSQLSDVNTLRQRARQNVENGAVTEGYSADRETVLRLLNESLATELVCVLRYKRHYYMASGLKASVAAEEFLEHATQEAEHADKLAERIVQLGGEPEFNPDLLSKNSHAQYVAGNTLKEMVYEDLVAERIAVDSYREIIQYIGDSDPTTRRIFEEILAQEEEHADDMADILEGL</sequence>
<proteinExistence type="predicted"/>
<dbReference type="InterPro" id="IPR012347">
    <property type="entry name" value="Ferritin-like"/>
</dbReference>
<keyword evidence="1" id="KW-0409">Iron storage</keyword>
<comment type="caution">
    <text evidence="4">The sequence shown here is derived from an EMBL/GenBank/DDBJ whole genome shotgun (WGS) entry which is preliminary data.</text>
</comment>
<evidence type="ECO:0000313" key="5">
    <source>
        <dbReference type="Proteomes" id="UP000281372"/>
    </source>
</evidence>
<dbReference type="GO" id="GO:0006879">
    <property type="term" value="P:intracellular iron ion homeostasis"/>
    <property type="evidence" value="ECO:0007669"/>
    <property type="project" value="UniProtKB-KW"/>
</dbReference>
<dbReference type="InterPro" id="IPR009078">
    <property type="entry name" value="Ferritin-like_SF"/>
</dbReference>
<accession>A0A3M3LMV6</accession>
<evidence type="ECO:0000313" key="4">
    <source>
        <dbReference type="EMBL" id="RMN36660.1"/>
    </source>
</evidence>
<dbReference type="PROSITE" id="PS50905">
    <property type="entry name" value="FERRITIN_LIKE"/>
    <property type="match status" value="1"/>
</dbReference>
<dbReference type="PANTHER" id="PTHR30295:SF1">
    <property type="entry name" value="DNA PROTECTION DURING STARVATION PROTEIN"/>
    <property type="match status" value="1"/>
</dbReference>
<organism evidence="4 5">
    <name type="scientific">Pseudomonas cannabina</name>
    <dbReference type="NCBI Taxonomy" id="86840"/>
    <lineage>
        <taxon>Bacteria</taxon>
        <taxon>Pseudomonadati</taxon>
        <taxon>Pseudomonadota</taxon>
        <taxon>Gammaproteobacteria</taxon>
        <taxon>Pseudomonadales</taxon>
        <taxon>Pseudomonadaceae</taxon>
        <taxon>Pseudomonas</taxon>
    </lineage>
</organism>
<dbReference type="FunFam" id="1.20.1260.10:FF:000014">
    <property type="entry name" value="Bacterioferritin"/>
    <property type="match status" value="1"/>
</dbReference>
<evidence type="ECO:0000259" key="3">
    <source>
        <dbReference type="PROSITE" id="PS50905"/>
    </source>
</evidence>
<dbReference type="GO" id="GO:0008199">
    <property type="term" value="F:ferric iron binding"/>
    <property type="evidence" value="ECO:0007669"/>
    <property type="project" value="InterPro"/>
</dbReference>
<dbReference type="CDD" id="cd00657">
    <property type="entry name" value="Ferritin_like"/>
    <property type="match status" value="1"/>
</dbReference>
<reference evidence="4 5" key="1">
    <citation type="submission" date="2018-08" db="EMBL/GenBank/DDBJ databases">
        <title>Recombination of ecologically and evolutionarily significant loci maintains genetic cohesion in the Pseudomonas syringae species complex.</title>
        <authorList>
            <person name="Dillon M."/>
            <person name="Thakur S."/>
            <person name="Almeida R.N.D."/>
            <person name="Weir B.S."/>
            <person name="Guttman D.S."/>
        </authorList>
    </citation>
    <scope>NUCLEOTIDE SEQUENCE [LARGE SCALE GENOMIC DNA]</scope>
    <source>
        <strain evidence="4 5">ICMP 2821</strain>
    </source>
</reference>
<dbReference type="EMBL" id="RBOW01000258">
    <property type="protein sequence ID" value="RMN36660.1"/>
    <property type="molecule type" value="Genomic_DNA"/>
</dbReference>
<name>A0A3M3LMV6_PSECA</name>
<feature type="domain" description="Ferritin-like diiron" evidence="3">
    <location>
        <begin position="97"/>
        <end position="243"/>
    </location>
</feature>
<dbReference type="Proteomes" id="UP000281372">
    <property type="component" value="Unassembled WGS sequence"/>
</dbReference>
<dbReference type="InterPro" id="IPR009040">
    <property type="entry name" value="Ferritin-like_diiron"/>
</dbReference>
<dbReference type="InterPro" id="IPR008331">
    <property type="entry name" value="Ferritin_DPS_dom"/>
</dbReference>
<protein>
    <submittedName>
        <fullName evidence="4">Bacterioferritin</fullName>
    </submittedName>
</protein>